<accession>A0ABY2G2L2</accession>
<keyword evidence="1" id="KW-0472">Membrane</keyword>
<reference evidence="2 3" key="1">
    <citation type="submission" date="2019-03" db="EMBL/GenBank/DDBJ databases">
        <title>Genomic Encyclopedia of Type Strains, Phase III (KMG-III): the genomes of soil and plant-associated and newly described type strains.</title>
        <authorList>
            <person name="Whitman W."/>
        </authorList>
    </citation>
    <scope>NUCLEOTIDE SEQUENCE [LARGE SCALE GENOMIC DNA]</scope>
    <source>
        <strain evidence="2 3">CGMCC 1.10957</strain>
    </source>
</reference>
<feature type="transmembrane region" description="Helical" evidence="1">
    <location>
        <begin position="101"/>
        <end position="122"/>
    </location>
</feature>
<evidence type="ECO:0000313" key="3">
    <source>
        <dbReference type="Proteomes" id="UP000294930"/>
    </source>
</evidence>
<keyword evidence="3" id="KW-1185">Reference proteome</keyword>
<proteinExistence type="predicted"/>
<feature type="transmembrane region" description="Helical" evidence="1">
    <location>
        <begin position="63"/>
        <end position="81"/>
    </location>
</feature>
<keyword evidence="1" id="KW-0812">Transmembrane</keyword>
<evidence type="ECO:0000313" key="2">
    <source>
        <dbReference type="EMBL" id="TDY10496.1"/>
    </source>
</evidence>
<organism evidence="2 3">
    <name type="scientific">Meridianimaribacter flavus</name>
    <dbReference type="NCBI Taxonomy" id="571115"/>
    <lineage>
        <taxon>Bacteria</taxon>
        <taxon>Pseudomonadati</taxon>
        <taxon>Bacteroidota</taxon>
        <taxon>Flavobacteriia</taxon>
        <taxon>Flavobacteriales</taxon>
        <taxon>Flavobacteriaceae</taxon>
        <taxon>Meridianimaribacter</taxon>
    </lineage>
</organism>
<protein>
    <recommendedName>
        <fullName evidence="4">DUF202 domain-containing protein</fullName>
    </recommendedName>
</protein>
<dbReference type="EMBL" id="SOQZ01000005">
    <property type="protein sequence ID" value="TDY10496.1"/>
    <property type="molecule type" value="Genomic_DNA"/>
</dbReference>
<feature type="transmembrane region" description="Helical" evidence="1">
    <location>
        <begin position="28"/>
        <end position="51"/>
    </location>
</feature>
<evidence type="ECO:0000256" key="1">
    <source>
        <dbReference type="SAM" id="Phobius"/>
    </source>
</evidence>
<dbReference type="Proteomes" id="UP000294930">
    <property type="component" value="Unassembled WGS sequence"/>
</dbReference>
<comment type="caution">
    <text evidence="2">The sequence shown here is derived from an EMBL/GenBank/DDBJ whole genome shotgun (WGS) entry which is preliminary data.</text>
</comment>
<name>A0ABY2G2L2_9FLAO</name>
<evidence type="ECO:0008006" key="4">
    <source>
        <dbReference type="Google" id="ProtNLM"/>
    </source>
</evidence>
<keyword evidence="1" id="KW-1133">Transmembrane helix</keyword>
<dbReference type="RefSeq" id="WP_134200497.1">
    <property type="nucleotide sequence ID" value="NZ_SOQZ01000005.1"/>
</dbReference>
<gene>
    <name evidence="2" type="ORF">A8975_2222</name>
</gene>
<sequence length="125" mass="14487">MTTFDTLFFSFFNQIKKRYKQRSNTISVAYISLVQCSLVLLLGIFFSEFLAQMKVNTMSSSKAWTLFILVSIALYFRNWMYYSGKKRKILNTKTKSNNPQYSIVSLILLPIVTIAIAILFLIKIS</sequence>